<accession>A0ABU1IKJ5</accession>
<evidence type="ECO:0000256" key="2">
    <source>
        <dbReference type="ARBA" id="ARBA00023015"/>
    </source>
</evidence>
<gene>
    <name evidence="5" type="primary">hrcA</name>
    <name evidence="7" type="ORF">JOE21_001058</name>
</gene>
<dbReference type="Gene3D" id="3.30.450.40">
    <property type="match status" value="1"/>
</dbReference>
<evidence type="ECO:0000256" key="1">
    <source>
        <dbReference type="ARBA" id="ARBA00022491"/>
    </source>
</evidence>
<dbReference type="InterPro" id="IPR029016">
    <property type="entry name" value="GAF-like_dom_sf"/>
</dbReference>
<sequence>MLSPRQHLILRALIEEYIEQAEPVGSRTLSKRDDIGCSAATIRNELADLEEMGFLEQPHTSAGRVPSHFGYRFYVDHLMQPGQVNRSDLLSVRRLFASQMDALEQTIEQTAAILSRMTNYTSIILGPELSDNKLKHLQVVPVNERMAVAIIVTDTGHVDQRRIIVPEGVSLSSIETMVNLLNAKLTGVPLHCLKQTVYQELSAELSRHVEQYESILAMIDQMLAAHLEGQVFTSGTTNMLTQPEFRDVGKVKALMDLLEEGETLAKLVSGFSGGLQVKIGEENHLEAMNNCSIVTVSFSIEGRSLGRIGVLGPTRMDYSKVVSLLQLLADDFSEHLRRTYG</sequence>
<dbReference type="Gene3D" id="1.10.10.10">
    <property type="entry name" value="Winged helix-like DNA-binding domain superfamily/Winged helix DNA-binding domain"/>
    <property type="match status" value="1"/>
</dbReference>
<evidence type="ECO:0000256" key="5">
    <source>
        <dbReference type="HAMAP-Rule" id="MF_00081"/>
    </source>
</evidence>
<evidence type="ECO:0000256" key="4">
    <source>
        <dbReference type="ARBA" id="ARBA00023163"/>
    </source>
</evidence>
<dbReference type="PIRSF" id="PIRSF005485">
    <property type="entry name" value="HrcA"/>
    <property type="match status" value="1"/>
</dbReference>
<evidence type="ECO:0000313" key="8">
    <source>
        <dbReference type="Proteomes" id="UP001185012"/>
    </source>
</evidence>
<keyword evidence="4 5" id="KW-0804">Transcription</keyword>
<dbReference type="SUPFAM" id="SSF46785">
    <property type="entry name" value="Winged helix' DNA-binding domain"/>
    <property type="match status" value="1"/>
</dbReference>
<dbReference type="HAMAP" id="MF_00081">
    <property type="entry name" value="HrcA"/>
    <property type="match status" value="1"/>
</dbReference>
<evidence type="ECO:0000256" key="3">
    <source>
        <dbReference type="ARBA" id="ARBA00023016"/>
    </source>
</evidence>
<evidence type="ECO:0000313" key="7">
    <source>
        <dbReference type="EMBL" id="MDR6225067.1"/>
    </source>
</evidence>
<proteinExistence type="inferred from homology"/>
<reference evidence="7 8" key="1">
    <citation type="submission" date="2023-07" db="EMBL/GenBank/DDBJ databases">
        <title>Genomic Encyclopedia of Type Strains, Phase IV (KMG-IV): sequencing the most valuable type-strain genomes for metagenomic binning, comparative biology and taxonomic classification.</title>
        <authorList>
            <person name="Goeker M."/>
        </authorList>
    </citation>
    <scope>NUCLEOTIDE SEQUENCE [LARGE SCALE GENOMIC DNA]</scope>
    <source>
        <strain evidence="7 8">DSM 45903</strain>
    </source>
</reference>
<protein>
    <recommendedName>
        <fullName evidence="5">Heat-inducible transcription repressor HrcA</fullName>
    </recommendedName>
</protein>
<name>A0ABU1IKJ5_9BACL</name>
<comment type="similarity">
    <text evidence="5">Belongs to the HrcA family.</text>
</comment>
<dbReference type="InterPro" id="IPR023120">
    <property type="entry name" value="WHTH_transcript_rep_HrcA_IDD"/>
</dbReference>
<organism evidence="7 8">
    <name type="scientific">Desmospora profundinema</name>
    <dbReference type="NCBI Taxonomy" id="1571184"/>
    <lineage>
        <taxon>Bacteria</taxon>
        <taxon>Bacillati</taxon>
        <taxon>Bacillota</taxon>
        <taxon>Bacilli</taxon>
        <taxon>Bacillales</taxon>
        <taxon>Thermoactinomycetaceae</taxon>
        <taxon>Desmospora</taxon>
    </lineage>
</organism>
<keyword evidence="1 5" id="KW-0678">Repressor</keyword>
<dbReference type="Gene3D" id="3.30.390.60">
    <property type="entry name" value="Heat-inducible transcription repressor hrca homolog, domain 3"/>
    <property type="match status" value="1"/>
</dbReference>
<keyword evidence="2 5" id="KW-0805">Transcription regulation</keyword>
<comment type="function">
    <text evidence="5">Negative regulator of class I heat shock genes (grpE-dnaK-dnaJ and groELS operons). Prevents heat-shock induction of these operons.</text>
</comment>
<keyword evidence="3 5" id="KW-0346">Stress response</keyword>
<dbReference type="SUPFAM" id="SSF55781">
    <property type="entry name" value="GAF domain-like"/>
    <property type="match status" value="1"/>
</dbReference>
<dbReference type="EMBL" id="JAVDQG010000002">
    <property type="protein sequence ID" value="MDR6225067.1"/>
    <property type="molecule type" value="Genomic_DNA"/>
</dbReference>
<dbReference type="PANTHER" id="PTHR34824:SF1">
    <property type="entry name" value="HEAT-INDUCIBLE TRANSCRIPTION REPRESSOR HRCA"/>
    <property type="match status" value="1"/>
</dbReference>
<dbReference type="InterPro" id="IPR002571">
    <property type="entry name" value="HrcA"/>
</dbReference>
<feature type="domain" description="Heat-inducible transcription repressor HrcA C-terminal" evidence="6">
    <location>
        <begin position="104"/>
        <end position="322"/>
    </location>
</feature>
<dbReference type="Pfam" id="PF01628">
    <property type="entry name" value="HrcA"/>
    <property type="match status" value="1"/>
</dbReference>
<dbReference type="RefSeq" id="WP_309863238.1">
    <property type="nucleotide sequence ID" value="NZ_JAVDQG010000002.1"/>
</dbReference>
<comment type="caution">
    <text evidence="7">The sequence shown here is derived from an EMBL/GenBank/DDBJ whole genome shotgun (WGS) entry which is preliminary data.</text>
</comment>
<dbReference type="Proteomes" id="UP001185012">
    <property type="component" value="Unassembled WGS sequence"/>
</dbReference>
<dbReference type="InterPro" id="IPR036388">
    <property type="entry name" value="WH-like_DNA-bd_sf"/>
</dbReference>
<evidence type="ECO:0000259" key="6">
    <source>
        <dbReference type="Pfam" id="PF01628"/>
    </source>
</evidence>
<keyword evidence="8" id="KW-1185">Reference proteome</keyword>
<dbReference type="InterPro" id="IPR036390">
    <property type="entry name" value="WH_DNA-bd_sf"/>
</dbReference>
<dbReference type="NCBIfam" id="TIGR00331">
    <property type="entry name" value="hrcA"/>
    <property type="match status" value="1"/>
</dbReference>
<dbReference type="InterPro" id="IPR021153">
    <property type="entry name" value="HrcA_C"/>
</dbReference>
<dbReference type="PANTHER" id="PTHR34824">
    <property type="entry name" value="HEAT-INDUCIBLE TRANSCRIPTION REPRESSOR HRCA"/>
    <property type="match status" value="1"/>
</dbReference>